<accession>A0A1D7UU01</accession>
<feature type="region of interest" description="Disordered" evidence="1">
    <location>
        <begin position="164"/>
        <end position="198"/>
    </location>
</feature>
<keyword evidence="3" id="KW-1185">Reference proteome</keyword>
<name>A0A1D7UU01_9LEPT</name>
<dbReference type="KEGG" id="laj:A0128_03985"/>
<feature type="compositionally biased region" description="Polar residues" evidence="1">
    <location>
        <begin position="164"/>
        <end position="186"/>
    </location>
</feature>
<proteinExistence type="predicted"/>
<dbReference type="EMBL" id="CP015217">
    <property type="protein sequence ID" value="AOP33092.1"/>
    <property type="molecule type" value="Genomic_DNA"/>
</dbReference>
<protein>
    <submittedName>
        <fullName evidence="2">Uncharacterized protein</fullName>
    </submittedName>
</protein>
<reference evidence="2 3" key="1">
    <citation type="submission" date="2016-04" db="EMBL/GenBank/DDBJ databases">
        <title>Complete genome seqeunce of Leptospira alstonii serovar Room22.</title>
        <authorList>
            <person name="Nally J.E."/>
            <person name="Bayles D.O."/>
            <person name="Hurley D."/>
            <person name="Fanning S."/>
            <person name="McMahon B.J."/>
            <person name="Arent Z."/>
        </authorList>
    </citation>
    <scope>NUCLEOTIDE SEQUENCE [LARGE SCALE GENOMIC DNA]</scope>
    <source>
        <strain evidence="2 3">GWTS #1</strain>
    </source>
</reference>
<evidence type="ECO:0000313" key="2">
    <source>
        <dbReference type="EMBL" id="AOP33092.1"/>
    </source>
</evidence>
<gene>
    <name evidence="2" type="ORF">A0128_03985</name>
</gene>
<evidence type="ECO:0000313" key="3">
    <source>
        <dbReference type="Proteomes" id="UP000094197"/>
    </source>
</evidence>
<dbReference type="Proteomes" id="UP000094197">
    <property type="component" value="Chromosome 1"/>
</dbReference>
<organism evidence="2 3">
    <name type="scientific">Leptospira tipperaryensis</name>
    <dbReference type="NCBI Taxonomy" id="2564040"/>
    <lineage>
        <taxon>Bacteria</taxon>
        <taxon>Pseudomonadati</taxon>
        <taxon>Spirochaetota</taxon>
        <taxon>Spirochaetia</taxon>
        <taxon>Leptospirales</taxon>
        <taxon>Leptospiraceae</taxon>
        <taxon>Leptospira</taxon>
    </lineage>
</organism>
<dbReference type="AlphaFoldDB" id="A0A1D7UU01"/>
<evidence type="ECO:0000256" key="1">
    <source>
        <dbReference type="SAM" id="MobiDB-lite"/>
    </source>
</evidence>
<sequence>MISILLSLMILNCASWERLTSSQRWEWIGSSHYKPTQIFVIDPKKDSEIEADEGTKIQFPSGSLVDADGKPITTPTRIEVSEYYKSEDILLSGLTTASLGRPIQTKGMILLNAFVESGVKAQANPKNPPKVSFAGTAETGFQVFYGTKTKEGVVDWSTEASKPTNVSKADLESTQPSLVKSQSAQPSKVRMEYSEEPPNYEGTRSGPIYYPVLNLGWINCDRFLYMGARLVSLGIEANYPSWEEETTYQLIIPSIRSVMPAYKDASNRIVFPNLPPGEKTIVYALKRSGVTRWQIWIREAIVGQEEKLIPQWELVGPKALEKRIQSLNF</sequence>